<accession>A0ABV8T198</accession>
<reference evidence="2" key="1">
    <citation type="journal article" date="2019" name="Int. J. Syst. Evol. Microbiol.">
        <title>The Global Catalogue of Microorganisms (GCM) 10K type strain sequencing project: providing services to taxonomists for standard genome sequencing and annotation.</title>
        <authorList>
            <consortium name="The Broad Institute Genomics Platform"/>
            <consortium name="The Broad Institute Genome Sequencing Center for Infectious Disease"/>
            <person name="Wu L."/>
            <person name="Ma J."/>
        </authorList>
    </citation>
    <scope>NUCLEOTIDE SEQUENCE [LARGE SCALE GENOMIC DNA]</scope>
    <source>
        <strain evidence="2">CGMCC 1.10759</strain>
    </source>
</reference>
<dbReference type="EMBL" id="JBHSDU010000014">
    <property type="protein sequence ID" value="MFC4312384.1"/>
    <property type="molecule type" value="Genomic_DNA"/>
</dbReference>
<sequence>MELLPLDDPRWAAYRRGYNRVPFDVVSLIRRLQQEGTSDKFWELVWDELHHQGDVGEASYALVPYLVEYQSRQRDLDEQLFHYCVVIDLAHPENNNPPIPPELEISYAKALRKLPVIGADLLRRGCGEAVVMGVAAATALAAGHRVLARAYLDFGRSDALEYLRSLNGYEPGPDD</sequence>
<dbReference type="RefSeq" id="WP_380601727.1">
    <property type="nucleotide sequence ID" value="NZ_JBHSDU010000014.1"/>
</dbReference>
<gene>
    <name evidence="1" type="ORF">ACFPN2_25095</name>
</gene>
<evidence type="ECO:0000313" key="2">
    <source>
        <dbReference type="Proteomes" id="UP001595904"/>
    </source>
</evidence>
<dbReference type="Proteomes" id="UP001595904">
    <property type="component" value="Unassembled WGS sequence"/>
</dbReference>
<protein>
    <submittedName>
        <fullName evidence="1">Uncharacterized protein</fullName>
    </submittedName>
</protein>
<evidence type="ECO:0000313" key="1">
    <source>
        <dbReference type="EMBL" id="MFC4312384.1"/>
    </source>
</evidence>
<proteinExistence type="predicted"/>
<name>A0ABV8T198_9GAMM</name>
<comment type="caution">
    <text evidence="1">The sequence shown here is derived from an EMBL/GenBank/DDBJ whole genome shotgun (WGS) entry which is preliminary data.</text>
</comment>
<organism evidence="1 2">
    <name type="scientific">Steroidobacter flavus</name>
    <dbReference type="NCBI Taxonomy" id="1842136"/>
    <lineage>
        <taxon>Bacteria</taxon>
        <taxon>Pseudomonadati</taxon>
        <taxon>Pseudomonadota</taxon>
        <taxon>Gammaproteobacteria</taxon>
        <taxon>Steroidobacterales</taxon>
        <taxon>Steroidobacteraceae</taxon>
        <taxon>Steroidobacter</taxon>
    </lineage>
</organism>
<keyword evidence="2" id="KW-1185">Reference proteome</keyword>